<feature type="modified residue" description="4-aspartylphosphate" evidence="2">
    <location>
        <position position="52"/>
    </location>
</feature>
<dbReference type="Gene3D" id="3.40.50.2300">
    <property type="match status" value="1"/>
</dbReference>
<dbReference type="Pfam" id="PF00072">
    <property type="entry name" value="Response_reg"/>
    <property type="match status" value="1"/>
</dbReference>
<dbReference type="PANTHER" id="PTHR44591:SF3">
    <property type="entry name" value="RESPONSE REGULATORY DOMAIN-CONTAINING PROTEIN"/>
    <property type="match status" value="1"/>
</dbReference>
<accession>A0A1F5VEE5</accession>
<dbReference type="GO" id="GO:0000160">
    <property type="term" value="P:phosphorelay signal transduction system"/>
    <property type="evidence" value="ECO:0007669"/>
    <property type="project" value="InterPro"/>
</dbReference>
<dbReference type="PROSITE" id="PS50110">
    <property type="entry name" value="RESPONSE_REGULATORY"/>
    <property type="match status" value="1"/>
</dbReference>
<dbReference type="InterPro" id="IPR011006">
    <property type="entry name" value="CheY-like_superfamily"/>
</dbReference>
<protein>
    <recommendedName>
        <fullName evidence="3">Response regulatory domain-containing protein</fullName>
    </recommendedName>
</protein>
<dbReference type="SUPFAM" id="SSF52172">
    <property type="entry name" value="CheY-like"/>
    <property type="match status" value="1"/>
</dbReference>
<evidence type="ECO:0000256" key="1">
    <source>
        <dbReference type="ARBA" id="ARBA00022553"/>
    </source>
</evidence>
<dbReference type="Proteomes" id="UP000178943">
    <property type="component" value="Unassembled WGS sequence"/>
</dbReference>
<organism evidence="4 5">
    <name type="scientific">Candidatus Fischerbacteria bacterium RBG_13_37_8</name>
    <dbReference type="NCBI Taxonomy" id="1817863"/>
    <lineage>
        <taxon>Bacteria</taxon>
        <taxon>Candidatus Fischeribacteriota</taxon>
    </lineage>
</organism>
<dbReference type="InterPro" id="IPR001789">
    <property type="entry name" value="Sig_transdc_resp-reg_receiver"/>
</dbReference>
<dbReference type="SMART" id="SM00448">
    <property type="entry name" value="REC"/>
    <property type="match status" value="1"/>
</dbReference>
<evidence type="ECO:0000256" key="2">
    <source>
        <dbReference type="PROSITE-ProRule" id="PRU00169"/>
    </source>
</evidence>
<proteinExistence type="predicted"/>
<dbReference type="AlphaFoldDB" id="A0A1F5VEE5"/>
<feature type="domain" description="Response regulatory" evidence="3">
    <location>
        <begin position="3"/>
        <end position="117"/>
    </location>
</feature>
<evidence type="ECO:0000313" key="5">
    <source>
        <dbReference type="Proteomes" id="UP000178943"/>
    </source>
</evidence>
<dbReference type="InterPro" id="IPR050595">
    <property type="entry name" value="Bact_response_regulator"/>
</dbReference>
<reference evidence="4 5" key="1">
    <citation type="journal article" date="2016" name="Nat. Commun.">
        <title>Thousands of microbial genomes shed light on interconnected biogeochemical processes in an aquifer system.</title>
        <authorList>
            <person name="Anantharaman K."/>
            <person name="Brown C.T."/>
            <person name="Hug L.A."/>
            <person name="Sharon I."/>
            <person name="Castelle C.J."/>
            <person name="Probst A.J."/>
            <person name="Thomas B.C."/>
            <person name="Singh A."/>
            <person name="Wilkins M.J."/>
            <person name="Karaoz U."/>
            <person name="Brodie E.L."/>
            <person name="Williams K.H."/>
            <person name="Hubbard S.S."/>
            <person name="Banfield J.F."/>
        </authorList>
    </citation>
    <scope>NUCLEOTIDE SEQUENCE [LARGE SCALE GENOMIC DNA]</scope>
</reference>
<comment type="caution">
    <text evidence="4">The sequence shown here is derived from an EMBL/GenBank/DDBJ whole genome shotgun (WGS) entry which is preliminary data.</text>
</comment>
<dbReference type="STRING" id="1817863.A2Y62_06500"/>
<sequence>MNRILIIDNDVLIRWSLERILTQEGYVIDTAATTEDAYAFLRRNDYKILFIDVQINETENIHALIKIKELQPALQIVILSAHPANQIKPLLESVNIYAIIEKPFKAEQIKSLTKDIFKG</sequence>
<keyword evidence="1 2" id="KW-0597">Phosphoprotein</keyword>
<dbReference type="PANTHER" id="PTHR44591">
    <property type="entry name" value="STRESS RESPONSE REGULATOR PROTEIN 1"/>
    <property type="match status" value="1"/>
</dbReference>
<evidence type="ECO:0000259" key="3">
    <source>
        <dbReference type="PROSITE" id="PS50110"/>
    </source>
</evidence>
<gene>
    <name evidence="4" type="ORF">A2Y62_06500</name>
</gene>
<dbReference type="EMBL" id="MFGW01000190">
    <property type="protein sequence ID" value="OGF61628.1"/>
    <property type="molecule type" value="Genomic_DNA"/>
</dbReference>
<evidence type="ECO:0000313" key="4">
    <source>
        <dbReference type="EMBL" id="OGF61628.1"/>
    </source>
</evidence>
<name>A0A1F5VEE5_9BACT</name>